<gene>
    <name evidence="2" type="ORF">HELGO_WM24627</name>
</gene>
<reference evidence="2" key="1">
    <citation type="submission" date="2020-01" db="EMBL/GenBank/DDBJ databases">
        <authorList>
            <person name="Meier V. D."/>
            <person name="Meier V D."/>
        </authorList>
    </citation>
    <scope>NUCLEOTIDE SEQUENCE</scope>
    <source>
        <strain evidence="2">HLG_WM_MAG_07</strain>
    </source>
</reference>
<evidence type="ECO:0000256" key="1">
    <source>
        <dbReference type="PROSITE-ProRule" id="PRU00339"/>
    </source>
</evidence>
<accession>A0A6S6TUR7</accession>
<sequence>MNNSTKILFEIGFAAVNAGNFDSAQTIFLSLIDAEPENAAGSIGLASIAMAQGQMDEAVELLYESAFSKKSHAHEAKKLLLIATMLKGDQAKAGQVHHSLATEREKMPSEERVAEAEAFFAS</sequence>
<dbReference type="Gene3D" id="1.25.40.10">
    <property type="entry name" value="Tetratricopeptide repeat domain"/>
    <property type="match status" value="1"/>
</dbReference>
<dbReference type="Pfam" id="PF13432">
    <property type="entry name" value="TPR_16"/>
    <property type="match status" value="1"/>
</dbReference>
<dbReference type="PROSITE" id="PS50005">
    <property type="entry name" value="TPR"/>
    <property type="match status" value="1"/>
</dbReference>
<evidence type="ECO:0000313" key="2">
    <source>
        <dbReference type="EMBL" id="CAA6826341.1"/>
    </source>
</evidence>
<name>A0A6S6TUR7_9GAMM</name>
<dbReference type="InterPro" id="IPR011990">
    <property type="entry name" value="TPR-like_helical_dom_sf"/>
</dbReference>
<dbReference type="SUPFAM" id="SSF48452">
    <property type="entry name" value="TPR-like"/>
    <property type="match status" value="1"/>
</dbReference>
<protein>
    <submittedName>
        <fullName evidence="2">Uncharacterized protein</fullName>
    </submittedName>
</protein>
<feature type="repeat" description="TPR" evidence="1">
    <location>
        <begin position="5"/>
        <end position="38"/>
    </location>
</feature>
<dbReference type="EMBL" id="CACVAY010000133">
    <property type="protein sequence ID" value="CAA6826341.1"/>
    <property type="molecule type" value="Genomic_DNA"/>
</dbReference>
<keyword evidence="1" id="KW-0802">TPR repeat</keyword>
<proteinExistence type="predicted"/>
<dbReference type="InterPro" id="IPR019734">
    <property type="entry name" value="TPR_rpt"/>
</dbReference>
<organism evidence="2">
    <name type="scientific">uncultured Thiotrichaceae bacterium</name>
    <dbReference type="NCBI Taxonomy" id="298394"/>
    <lineage>
        <taxon>Bacteria</taxon>
        <taxon>Pseudomonadati</taxon>
        <taxon>Pseudomonadota</taxon>
        <taxon>Gammaproteobacteria</taxon>
        <taxon>Thiotrichales</taxon>
        <taxon>Thiotrichaceae</taxon>
        <taxon>environmental samples</taxon>
    </lineage>
</organism>
<dbReference type="AlphaFoldDB" id="A0A6S6TUR7"/>